<dbReference type="RefSeq" id="WP_145080986.1">
    <property type="nucleotide sequence ID" value="NZ_CP036425.1"/>
</dbReference>
<dbReference type="KEGG" id="pcor:KS4_36000"/>
<dbReference type="Pfam" id="PF17236">
    <property type="entry name" value="SU10_MCP"/>
    <property type="match status" value="1"/>
</dbReference>
<reference evidence="1 2" key="1">
    <citation type="submission" date="2019-02" db="EMBL/GenBank/DDBJ databases">
        <title>Deep-cultivation of Planctomycetes and their phenomic and genomic characterization uncovers novel biology.</title>
        <authorList>
            <person name="Wiegand S."/>
            <person name="Jogler M."/>
            <person name="Boedeker C."/>
            <person name="Pinto D."/>
            <person name="Vollmers J."/>
            <person name="Rivas-Marin E."/>
            <person name="Kohn T."/>
            <person name="Peeters S.H."/>
            <person name="Heuer A."/>
            <person name="Rast P."/>
            <person name="Oberbeckmann S."/>
            <person name="Bunk B."/>
            <person name="Jeske O."/>
            <person name="Meyerdierks A."/>
            <person name="Storesund J.E."/>
            <person name="Kallscheuer N."/>
            <person name="Luecker S."/>
            <person name="Lage O.M."/>
            <person name="Pohl T."/>
            <person name="Merkel B.J."/>
            <person name="Hornburger P."/>
            <person name="Mueller R.-W."/>
            <person name="Bruemmer F."/>
            <person name="Labrenz M."/>
            <person name="Spormann A.M."/>
            <person name="Op den Camp H."/>
            <person name="Overmann J."/>
            <person name="Amann R."/>
            <person name="Jetten M.S.M."/>
            <person name="Mascher T."/>
            <person name="Medema M.H."/>
            <person name="Devos D.P."/>
            <person name="Kaster A.-K."/>
            <person name="Ovreas L."/>
            <person name="Rohde M."/>
            <person name="Galperin M.Y."/>
            <person name="Jogler C."/>
        </authorList>
    </citation>
    <scope>NUCLEOTIDE SEQUENCE [LARGE SCALE GENOMIC DNA]</scope>
    <source>
        <strain evidence="1 2">KS4</strain>
    </source>
</reference>
<name>A0A517YZ69_9BACT</name>
<dbReference type="EMBL" id="CP036425">
    <property type="protein sequence ID" value="QDU35517.1"/>
    <property type="molecule type" value="Genomic_DNA"/>
</dbReference>
<keyword evidence="2" id="KW-1185">Reference proteome</keyword>
<dbReference type="AlphaFoldDB" id="A0A517YZ69"/>
<evidence type="ECO:0008006" key="3">
    <source>
        <dbReference type="Google" id="ProtNLM"/>
    </source>
</evidence>
<evidence type="ECO:0000313" key="2">
    <source>
        <dbReference type="Proteomes" id="UP000317369"/>
    </source>
</evidence>
<sequence>MAFTGKATFSAGAQLPEIAEDISDVVSIVSPYETALLNYLGDSKQVATSTIHEWLEDELRSYSTKISTAVNDSATQIDVEDVQVFRIGDLLRAQDSQEVMMVQNKSSSTITVARGYGGSLSAPYVQNTKLLKIGSAALEGEDAPSSLNVNRIRKTNFTQIFTAAVEVSGSHLACNTVGITDELDYQKQERLREMMRDLENSVINGIAAQASPQGSSTIRRTMQGIIPALKTNVFDVEDSQLTESRLNEALRVIWEQSAGNVDTIVVNGFQKRMINRFVSEGRGYGANETKFSDYVGVYESDFGICRVIMSRWVPRNSALMLDSSRVAVVPMSGRSFHYKPLASQGDYESGQLIGEYTLELRNENAHGLLTNLAID</sequence>
<gene>
    <name evidence="1" type="ORF">KS4_36000</name>
</gene>
<accession>A0A517YZ69</accession>
<dbReference type="OrthoDB" id="249576at2"/>
<dbReference type="Proteomes" id="UP000317369">
    <property type="component" value="Chromosome"/>
</dbReference>
<evidence type="ECO:0000313" key="1">
    <source>
        <dbReference type="EMBL" id="QDU35517.1"/>
    </source>
</evidence>
<dbReference type="InterPro" id="IPR035198">
    <property type="entry name" value="SU10_MCP"/>
</dbReference>
<organism evidence="1 2">
    <name type="scientific">Poriferisphaera corsica</name>
    <dbReference type="NCBI Taxonomy" id="2528020"/>
    <lineage>
        <taxon>Bacteria</taxon>
        <taxon>Pseudomonadati</taxon>
        <taxon>Planctomycetota</taxon>
        <taxon>Phycisphaerae</taxon>
        <taxon>Phycisphaerales</taxon>
        <taxon>Phycisphaeraceae</taxon>
        <taxon>Poriferisphaera</taxon>
    </lineage>
</organism>
<protein>
    <recommendedName>
        <fullName evidence="3">Phage major capsid protein</fullName>
    </recommendedName>
</protein>
<proteinExistence type="predicted"/>